<evidence type="ECO:0000259" key="13">
    <source>
        <dbReference type="PROSITE" id="PS50109"/>
    </source>
</evidence>
<accession>A0ABT9P3A4</accession>
<dbReference type="InterPro" id="IPR036890">
    <property type="entry name" value="HATPase_C_sf"/>
</dbReference>
<dbReference type="Proteomes" id="UP001235712">
    <property type="component" value="Unassembled WGS sequence"/>
</dbReference>
<evidence type="ECO:0000256" key="10">
    <source>
        <dbReference type="SAM" id="Coils"/>
    </source>
</evidence>
<dbReference type="SMART" id="SM00387">
    <property type="entry name" value="HATPase_c"/>
    <property type="match status" value="1"/>
</dbReference>
<feature type="transmembrane region" description="Helical" evidence="12">
    <location>
        <begin position="191"/>
        <end position="214"/>
    </location>
</feature>
<feature type="region of interest" description="Disordered" evidence="11">
    <location>
        <begin position="503"/>
        <end position="576"/>
    </location>
</feature>
<dbReference type="Gene3D" id="3.30.565.10">
    <property type="entry name" value="Histidine kinase-like ATPase, C-terminal domain"/>
    <property type="match status" value="1"/>
</dbReference>
<dbReference type="Pfam" id="PF02518">
    <property type="entry name" value="HATPase_c"/>
    <property type="match status" value="1"/>
</dbReference>
<dbReference type="Pfam" id="PF00512">
    <property type="entry name" value="HisKA"/>
    <property type="match status" value="1"/>
</dbReference>
<dbReference type="Gene3D" id="6.10.340.10">
    <property type="match status" value="1"/>
</dbReference>
<dbReference type="PRINTS" id="PR00344">
    <property type="entry name" value="BCTRLSENSOR"/>
</dbReference>
<evidence type="ECO:0000256" key="9">
    <source>
        <dbReference type="ARBA" id="ARBA00023012"/>
    </source>
</evidence>
<evidence type="ECO:0000259" key="14">
    <source>
        <dbReference type="PROSITE" id="PS50885"/>
    </source>
</evidence>
<dbReference type="PANTHER" id="PTHR43304:SF1">
    <property type="entry name" value="PAC DOMAIN-CONTAINING PROTEIN"/>
    <property type="match status" value="1"/>
</dbReference>
<keyword evidence="9" id="KW-0902">Two-component regulatory system</keyword>
<keyword evidence="10" id="KW-0175">Coiled coil</keyword>
<dbReference type="PROSITE" id="PS50885">
    <property type="entry name" value="HAMP"/>
    <property type="match status" value="1"/>
</dbReference>
<dbReference type="GO" id="GO:0016301">
    <property type="term" value="F:kinase activity"/>
    <property type="evidence" value="ECO:0007669"/>
    <property type="project" value="UniProtKB-KW"/>
</dbReference>
<keyword evidence="7 15" id="KW-0418">Kinase</keyword>
<dbReference type="SMART" id="SM00388">
    <property type="entry name" value="HisKA"/>
    <property type="match status" value="1"/>
</dbReference>
<dbReference type="InterPro" id="IPR007891">
    <property type="entry name" value="CHASE3"/>
</dbReference>
<evidence type="ECO:0000256" key="3">
    <source>
        <dbReference type="ARBA" id="ARBA00012438"/>
    </source>
</evidence>
<evidence type="ECO:0000313" key="16">
    <source>
        <dbReference type="Proteomes" id="UP001235712"/>
    </source>
</evidence>
<dbReference type="RefSeq" id="WP_307242921.1">
    <property type="nucleotide sequence ID" value="NZ_JAUSQZ010000001.1"/>
</dbReference>
<keyword evidence="12" id="KW-0472">Membrane</keyword>
<evidence type="ECO:0000256" key="11">
    <source>
        <dbReference type="SAM" id="MobiDB-lite"/>
    </source>
</evidence>
<dbReference type="PROSITE" id="PS50109">
    <property type="entry name" value="HIS_KIN"/>
    <property type="match status" value="1"/>
</dbReference>
<evidence type="ECO:0000256" key="8">
    <source>
        <dbReference type="ARBA" id="ARBA00022989"/>
    </source>
</evidence>
<dbReference type="InterPro" id="IPR004358">
    <property type="entry name" value="Sig_transdc_His_kin-like_C"/>
</dbReference>
<comment type="caution">
    <text evidence="15">The sequence shown here is derived from an EMBL/GenBank/DDBJ whole genome shotgun (WGS) entry which is preliminary data.</text>
</comment>
<proteinExistence type="predicted"/>
<evidence type="ECO:0000256" key="5">
    <source>
        <dbReference type="ARBA" id="ARBA00022679"/>
    </source>
</evidence>
<dbReference type="SUPFAM" id="SSF47384">
    <property type="entry name" value="Homodimeric domain of signal transducing histidine kinase"/>
    <property type="match status" value="1"/>
</dbReference>
<dbReference type="CDD" id="cd00082">
    <property type="entry name" value="HisKA"/>
    <property type="match status" value="1"/>
</dbReference>
<name>A0ABT9P3A4_9ACTN</name>
<reference evidence="15 16" key="1">
    <citation type="submission" date="2023-07" db="EMBL/GenBank/DDBJ databases">
        <title>Sequencing the genomes of 1000 actinobacteria strains.</title>
        <authorList>
            <person name="Klenk H.-P."/>
        </authorList>
    </citation>
    <scope>NUCLEOTIDE SEQUENCE [LARGE SCALE GENOMIC DNA]</scope>
    <source>
        <strain evidence="15 16">DSM 44388</strain>
    </source>
</reference>
<keyword evidence="5" id="KW-0808">Transferase</keyword>
<feature type="domain" description="Histidine kinase" evidence="13">
    <location>
        <begin position="304"/>
        <end position="523"/>
    </location>
</feature>
<dbReference type="PANTHER" id="PTHR43304">
    <property type="entry name" value="PHYTOCHROME-LIKE PROTEIN CPH1"/>
    <property type="match status" value="1"/>
</dbReference>
<dbReference type="InterPro" id="IPR003660">
    <property type="entry name" value="HAMP_dom"/>
</dbReference>
<organism evidence="15 16">
    <name type="scientific">Kineosporia succinea</name>
    <dbReference type="NCBI Taxonomy" id="84632"/>
    <lineage>
        <taxon>Bacteria</taxon>
        <taxon>Bacillati</taxon>
        <taxon>Actinomycetota</taxon>
        <taxon>Actinomycetes</taxon>
        <taxon>Kineosporiales</taxon>
        <taxon>Kineosporiaceae</taxon>
        <taxon>Kineosporia</taxon>
    </lineage>
</organism>
<dbReference type="InterPro" id="IPR003661">
    <property type="entry name" value="HisK_dim/P_dom"/>
</dbReference>
<gene>
    <name evidence="15" type="ORF">J2S57_002920</name>
</gene>
<comment type="subcellular location">
    <subcellularLocation>
        <location evidence="2">Cell membrane</location>
    </subcellularLocation>
</comment>
<dbReference type="InterPro" id="IPR036097">
    <property type="entry name" value="HisK_dim/P_sf"/>
</dbReference>
<comment type="catalytic activity">
    <reaction evidence="1">
        <text>ATP + protein L-histidine = ADP + protein N-phospho-L-histidine.</text>
        <dbReference type="EC" id="2.7.13.3"/>
    </reaction>
</comment>
<keyword evidence="4" id="KW-0597">Phosphoprotein</keyword>
<keyword evidence="8 12" id="KW-1133">Transmembrane helix</keyword>
<feature type="domain" description="HAMP" evidence="14">
    <location>
        <begin position="216"/>
        <end position="268"/>
    </location>
</feature>
<dbReference type="InterPro" id="IPR005467">
    <property type="entry name" value="His_kinase_dom"/>
</dbReference>
<dbReference type="InterPro" id="IPR003594">
    <property type="entry name" value="HATPase_dom"/>
</dbReference>
<feature type="compositionally biased region" description="Gly residues" evidence="11">
    <location>
        <begin position="522"/>
        <end position="533"/>
    </location>
</feature>
<evidence type="ECO:0000256" key="6">
    <source>
        <dbReference type="ARBA" id="ARBA00022692"/>
    </source>
</evidence>
<dbReference type="InterPro" id="IPR052162">
    <property type="entry name" value="Sensor_kinase/Photoreceptor"/>
</dbReference>
<evidence type="ECO:0000256" key="12">
    <source>
        <dbReference type="SAM" id="Phobius"/>
    </source>
</evidence>
<dbReference type="Pfam" id="PF05227">
    <property type="entry name" value="CHASE3"/>
    <property type="match status" value="1"/>
</dbReference>
<protein>
    <recommendedName>
        <fullName evidence="3">histidine kinase</fullName>
        <ecNumber evidence="3">2.7.13.3</ecNumber>
    </recommendedName>
</protein>
<keyword evidence="16" id="KW-1185">Reference proteome</keyword>
<sequence length="576" mass="62995">MTTWWNRMREPRVWGVHGRIAAALVVVVALLTGVVTAAVLTLLETRQVQREVVRDYYEGLRASQNYFIAMLDSETAIRGYALTHDPSALTPLNDSDQPWDNPISDTLGRVLPDTAAIPAMQEAEAAAEVWYSDWAAPTIRSIQNGDDLSGKDFDEGRELFDNFRTQYNEAINTLRPEREAAADHLARVTNLGFAIGVLSAIICLVAGVVLWILMRRWVSNPVAHLAGEARIVANGEYDHAVIGLGPPEFVQLGNDVESMRQKLVEEIDQADEARRQTVRARAILEEQTQELQRSNRELEQFAYVASHDLQEPLRKVASFCQMLQRRYGGQLDDRADQYIHFAVDGAKRMQQLINDLLEFSRVGRISTPASDVALSDCLGNAMLNLEAAREESGAQIEADDLPVVHGEAPLLTQLLQNLIGNAIKFRAGAVPRVRITAVRQGDFWEFACSDNGIGIEPEYAERVFLIFQRLHAKEVYGGTGIGLAMCKKIVEYHGGRIWVDESPANPGAVRPDSSATTDAPVGSGGTAGEGDGPGTIIRWTLPLTTEQKAADAVGPAESARPAKALGPGDTVGAVGR</sequence>
<dbReference type="SUPFAM" id="SSF55874">
    <property type="entry name" value="ATPase domain of HSP90 chaperone/DNA topoisomerase II/histidine kinase"/>
    <property type="match status" value="1"/>
</dbReference>
<evidence type="ECO:0000313" key="15">
    <source>
        <dbReference type="EMBL" id="MDP9827171.1"/>
    </source>
</evidence>
<evidence type="ECO:0000256" key="2">
    <source>
        <dbReference type="ARBA" id="ARBA00004236"/>
    </source>
</evidence>
<evidence type="ECO:0000256" key="4">
    <source>
        <dbReference type="ARBA" id="ARBA00022553"/>
    </source>
</evidence>
<feature type="transmembrane region" description="Helical" evidence="12">
    <location>
        <begin position="20"/>
        <end position="43"/>
    </location>
</feature>
<evidence type="ECO:0000256" key="1">
    <source>
        <dbReference type="ARBA" id="ARBA00000085"/>
    </source>
</evidence>
<keyword evidence="6 12" id="KW-0812">Transmembrane</keyword>
<feature type="coiled-coil region" evidence="10">
    <location>
        <begin position="256"/>
        <end position="304"/>
    </location>
</feature>
<evidence type="ECO:0000256" key="7">
    <source>
        <dbReference type="ARBA" id="ARBA00022777"/>
    </source>
</evidence>
<dbReference type="EC" id="2.7.13.3" evidence="3"/>
<dbReference type="Gene3D" id="1.10.287.130">
    <property type="match status" value="1"/>
</dbReference>
<dbReference type="EMBL" id="JAUSQZ010000001">
    <property type="protein sequence ID" value="MDP9827171.1"/>
    <property type="molecule type" value="Genomic_DNA"/>
</dbReference>